<gene>
    <name evidence="1" type="ORF">UC3_01431</name>
</gene>
<sequence>MEKEEFTFFWELNIEEFILEERQKQDESRAIDENDALLITHIYEYCREIKTVIKEVSPENFSDSAKKIFTLDAKISYYLFFLIYDCVVDAETLEKNSDRDAIRDYYETNDIFENLDLDKHKAINCVRYPEQVKRCIFDEVQEDTRFR</sequence>
<protein>
    <submittedName>
        <fullName evidence="1">Uncharacterized protein</fullName>
    </submittedName>
</protein>
<dbReference type="PATRIC" id="fig|1158610.3.peg.1414"/>
<proteinExistence type="predicted"/>
<name>R3WCC6_9ENTE</name>
<dbReference type="InterPro" id="IPR054275">
    <property type="entry name" value="DUF7006"/>
</dbReference>
<evidence type="ECO:0000313" key="1">
    <source>
        <dbReference type="EMBL" id="EOL45541.1"/>
    </source>
</evidence>
<accession>R3WCC6</accession>
<keyword evidence="2" id="KW-1185">Reference proteome</keyword>
<evidence type="ECO:0000313" key="2">
    <source>
        <dbReference type="Proteomes" id="UP000013785"/>
    </source>
</evidence>
<comment type="caution">
    <text evidence="1">The sequence shown here is derived from an EMBL/GenBank/DDBJ whole genome shotgun (WGS) entry which is preliminary data.</text>
</comment>
<reference evidence="1 2" key="1">
    <citation type="submission" date="2013-02" db="EMBL/GenBank/DDBJ databases">
        <title>The Genome Sequence of Enterococcus phoeniculicola BAA-412.</title>
        <authorList>
            <consortium name="The Broad Institute Genome Sequencing Platform"/>
            <consortium name="The Broad Institute Genome Sequencing Center for Infectious Disease"/>
            <person name="Earl A.M."/>
            <person name="Gilmore M.S."/>
            <person name="Lebreton F."/>
            <person name="Walker B."/>
            <person name="Young S.K."/>
            <person name="Zeng Q."/>
            <person name="Gargeya S."/>
            <person name="Fitzgerald M."/>
            <person name="Haas B."/>
            <person name="Abouelleil A."/>
            <person name="Alvarado L."/>
            <person name="Arachchi H.M."/>
            <person name="Berlin A.M."/>
            <person name="Chapman S.B."/>
            <person name="Dewar J."/>
            <person name="Goldberg J."/>
            <person name="Griggs A."/>
            <person name="Gujja S."/>
            <person name="Hansen M."/>
            <person name="Howarth C."/>
            <person name="Imamovic A."/>
            <person name="Larimer J."/>
            <person name="McCowan C."/>
            <person name="Murphy C."/>
            <person name="Neiman D."/>
            <person name="Pearson M."/>
            <person name="Priest M."/>
            <person name="Roberts A."/>
            <person name="Saif S."/>
            <person name="Shea T."/>
            <person name="Sisk P."/>
            <person name="Sykes S."/>
            <person name="Wortman J."/>
            <person name="Nusbaum C."/>
            <person name="Birren B."/>
        </authorList>
    </citation>
    <scope>NUCLEOTIDE SEQUENCE [LARGE SCALE GENOMIC DNA]</scope>
    <source>
        <strain evidence="1 2">ATCC BAA-412</strain>
    </source>
</reference>
<dbReference type="HOGENOM" id="CLU_1765213_0_0_9"/>
<dbReference type="AlphaFoldDB" id="R3WCC6"/>
<dbReference type="OrthoDB" id="2195164at2"/>
<dbReference type="Proteomes" id="UP000013785">
    <property type="component" value="Unassembled WGS sequence"/>
</dbReference>
<dbReference type="EMBL" id="AJAT01000012">
    <property type="protein sequence ID" value="EOL45541.1"/>
    <property type="molecule type" value="Genomic_DNA"/>
</dbReference>
<dbReference type="eggNOG" id="ENOG50306M5">
    <property type="taxonomic scope" value="Bacteria"/>
</dbReference>
<dbReference type="Pfam" id="PF22652">
    <property type="entry name" value="DUF7006"/>
    <property type="match status" value="1"/>
</dbReference>
<organism evidence="1 2">
    <name type="scientific">Enterococcus phoeniculicola ATCC BAA-412</name>
    <dbReference type="NCBI Taxonomy" id="1158610"/>
    <lineage>
        <taxon>Bacteria</taxon>
        <taxon>Bacillati</taxon>
        <taxon>Bacillota</taxon>
        <taxon>Bacilli</taxon>
        <taxon>Lactobacillales</taxon>
        <taxon>Enterococcaceae</taxon>
        <taxon>Enterococcus</taxon>
    </lineage>
</organism>
<dbReference type="RefSeq" id="WP_010768094.1">
    <property type="nucleotide sequence ID" value="NZ_ASWE01000003.1"/>
</dbReference>